<reference evidence="10 11" key="1">
    <citation type="submission" date="2016-10" db="EMBL/GenBank/DDBJ databases">
        <authorList>
            <person name="de Groot N.N."/>
        </authorList>
    </citation>
    <scope>NUCLEOTIDE SEQUENCE [LARGE SCALE GENOMIC DNA]</scope>
    <source>
        <strain evidence="10 11">CPCC 202699</strain>
    </source>
</reference>
<dbReference type="GO" id="GO:0008897">
    <property type="term" value="F:holo-[acyl-carrier-protein] synthase activity"/>
    <property type="evidence" value="ECO:0007669"/>
    <property type="project" value="UniProtKB-UniRule"/>
</dbReference>
<dbReference type="STRING" id="589385.SAMN05421504_101767"/>
<gene>
    <name evidence="8" type="primary">acpS</name>
    <name evidence="10" type="ORF">SAMN05421504_101767</name>
</gene>
<evidence type="ECO:0000259" key="9">
    <source>
        <dbReference type="Pfam" id="PF01648"/>
    </source>
</evidence>
<keyword evidence="1 8" id="KW-0444">Lipid biosynthesis</keyword>
<dbReference type="NCBIfam" id="TIGR00556">
    <property type="entry name" value="pantethn_trn"/>
    <property type="match status" value="1"/>
</dbReference>
<dbReference type="Gene3D" id="3.90.470.20">
    <property type="entry name" value="4'-phosphopantetheinyl transferase domain"/>
    <property type="match status" value="1"/>
</dbReference>
<dbReference type="EMBL" id="FNON01000001">
    <property type="protein sequence ID" value="SDW50457.1"/>
    <property type="molecule type" value="Genomic_DNA"/>
</dbReference>
<dbReference type="NCBIfam" id="TIGR00516">
    <property type="entry name" value="acpS"/>
    <property type="match status" value="1"/>
</dbReference>
<dbReference type="GO" id="GO:0005737">
    <property type="term" value="C:cytoplasm"/>
    <property type="evidence" value="ECO:0007669"/>
    <property type="project" value="UniProtKB-SubCell"/>
</dbReference>
<dbReference type="GO" id="GO:0000287">
    <property type="term" value="F:magnesium ion binding"/>
    <property type="evidence" value="ECO:0007669"/>
    <property type="project" value="UniProtKB-UniRule"/>
</dbReference>
<dbReference type="InterPro" id="IPR004568">
    <property type="entry name" value="Ppantetheine-prot_Trfase_dom"/>
</dbReference>
<keyword evidence="4 8" id="KW-0276">Fatty acid metabolism</keyword>
<sequence length="193" mass="20061">MAMRVGVDLARVGELDRLLRRAWFRRYVYSAAELSKSEALSGPRAAEFLTGRFAAKEAVLKVLGTGILDGVAPREIEVHAEESGAPVTQLAGAALAVARRLGIVSVTVSIAHKQADVVAVAVGQLSQVGAELDALSPLDDPLLWAARCSLDAATLLLQAYANEDRETVLEAVAAARASVSAASGAASRTGDKA</sequence>
<dbReference type="RefSeq" id="WP_245757138.1">
    <property type="nucleotide sequence ID" value="NZ_FNON01000001.1"/>
</dbReference>
<dbReference type="InterPro" id="IPR002582">
    <property type="entry name" value="ACPS"/>
</dbReference>
<dbReference type="SUPFAM" id="SSF56214">
    <property type="entry name" value="4'-phosphopantetheinyl transferase"/>
    <property type="match status" value="1"/>
</dbReference>
<evidence type="ECO:0000256" key="3">
    <source>
        <dbReference type="ARBA" id="ARBA00022723"/>
    </source>
</evidence>
<evidence type="ECO:0000313" key="10">
    <source>
        <dbReference type="EMBL" id="SDW50457.1"/>
    </source>
</evidence>
<protein>
    <recommendedName>
        <fullName evidence="8">Holo-[acyl-carrier-protein] synthase</fullName>
        <shortName evidence="8">Holo-ACP synthase</shortName>
        <ecNumber evidence="8">2.7.8.7</ecNumber>
    </recommendedName>
    <alternativeName>
        <fullName evidence="8">4'-phosphopantetheinyl transferase AcpS</fullName>
    </alternativeName>
</protein>
<evidence type="ECO:0000256" key="7">
    <source>
        <dbReference type="ARBA" id="ARBA00023160"/>
    </source>
</evidence>
<accession>A0A1H2U366</accession>
<dbReference type="AlphaFoldDB" id="A0A1H2U366"/>
<comment type="catalytic activity">
    <reaction evidence="8">
        <text>apo-[ACP] + CoA = holo-[ACP] + adenosine 3',5'-bisphosphate + H(+)</text>
        <dbReference type="Rhea" id="RHEA:12068"/>
        <dbReference type="Rhea" id="RHEA-COMP:9685"/>
        <dbReference type="Rhea" id="RHEA-COMP:9690"/>
        <dbReference type="ChEBI" id="CHEBI:15378"/>
        <dbReference type="ChEBI" id="CHEBI:29999"/>
        <dbReference type="ChEBI" id="CHEBI:57287"/>
        <dbReference type="ChEBI" id="CHEBI:58343"/>
        <dbReference type="ChEBI" id="CHEBI:64479"/>
        <dbReference type="EC" id="2.7.8.7"/>
    </reaction>
</comment>
<evidence type="ECO:0000313" key="11">
    <source>
        <dbReference type="Proteomes" id="UP000199515"/>
    </source>
</evidence>
<evidence type="ECO:0000256" key="5">
    <source>
        <dbReference type="ARBA" id="ARBA00022842"/>
    </source>
</evidence>
<dbReference type="InterPro" id="IPR037143">
    <property type="entry name" value="4-PPantetheinyl_Trfase_dom_sf"/>
</dbReference>
<organism evidence="10 11">
    <name type="scientific">Amycolatopsis xylanica</name>
    <dbReference type="NCBI Taxonomy" id="589385"/>
    <lineage>
        <taxon>Bacteria</taxon>
        <taxon>Bacillati</taxon>
        <taxon>Actinomycetota</taxon>
        <taxon>Actinomycetes</taxon>
        <taxon>Pseudonocardiales</taxon>
        <taxon>Pseudonocardiaceae</taxon>
        <taxon>Amycolatopsis</taxon>
    </lineage>
</organism>
<evidence type="ECO:0000256" key="1">
    <source>
        <dbReference type="ARBA" id="ARBA00022516"/>
    </source>
</evidence>
<keyword evidence="3 8" id="KW-0479">Metal-binding</keyword>
<keyword evidence="5 8" id="KW-0460">Magnesium</keyword>
<dbReference type="Pfam" id="PF01648">
    <property type="entry name" value="ACPS"/>
    <property type="match status" value="1"/>
</dbReference>
<dbReference type="EC" id="2.7.8.7" evidence="8"/>
<name>A0A1H2U366_9PSEU</name>
<comment type="cofactor">
    <cofactor evidence="8">
        <name>Mg(2+)</name>
        <dbReference type="ChEBI" id="CHEBI:18420"/>
    </cofactor>
</comment>
<comment type="similarity">
    <text evidence="8">Belongs to the P-Pant transferase superfamily. AcpS family.</text>
</comment>
<evidence type="ECO:0000256" key="4">
    <source>
        <dbReference type="ARBA" id="ARBA00022832"/>
    </source>
</evidence>
<keyword evidence="6 8" id="KW-0443">Lipid metabolism</keyword>
<keyword evidence="2 8" id="KW-0808">Transferase</keyword>
<evidence type="ECO:0000256" key="6">
    <source>
        <dbReference type="ARBA" id="ARBA00023098"/>
    </source>
</evidence>
<keyword evidence="11" id="KW-1185">Reference proteome</keyword>
<comment type="function">
    <text evidence="8">Transfers the 4'-phosphopantetheine moiety from coenzyme A to a Ser of acyl-carrier-protein.</text>
</comment>
<proteinExistence type="inferred from homology"/>
<dbReference type="GO" id="GO:0006633">
    <property type="term" value="P:fatty acid biosynthetic process"/>
    <property type="evidence" value="ECO:0007669"/>
    <property type="project" value="UniProtKB-UniRule"/>
</dbReference>
<feature type="domain" description="4'-phosphopantetheinyl transferase" evidence="9">
    <location>
        <begin position="4"/>
        <end position="94"/>
    </location>
</feature>
<evidence type="ECO:0000256" key="2">
    <source>
        <dbReference type="ARBA" id="ARBA00022679"/>
    </source>
</evidence>
<keyword evidence="7 8" id="KW-0275">Fatty acid biosynthesis</keyword>
<dbReference type="Proteomes" id="UP000199515">
    <property type="component" value="Unassembled WGS sequence"/>
</dbReference>
<dbReference type="HAMAP" id="MF_00101">
    <property type="entry name" value="AcpS"/>
    <property type="match status" value="1"/>
</dbReference>
<keyword evidence="8" id="KW-0963">Cytoplasm</keyword>
<feature type="binding site" evidence="8">
    <location>
        <position position="8"/>
    </location>
    <ligand>
        <name>Mg(2+)</name>
        <dbReference type="ChEBI" id="CHEBI:18420"/>
    </ligand>
</feature>
<evidence type="ECO:0000256" key="8">
    <source>
        <dbReference type="HAMAP-Rule" id="MF_00101"/>
    </source>
</evidence>
<feature type="binding site" evidence="8">
    <location>
        <position position="57"/>
    </location>
    <ligand>
        <name>Mg(2+)</name>
        <dbReference type="ChEBI" id="CHEBI:18420"/>
    </ligand>
</feature>
<comment type="subcellular location">
    <subcellularLocation>
        <location evidence="8">Cytoplasm</location>
    </subcellularLocation>
</comment>
<dbReference type="InterPro" id="IPR008278">
    <property type="entry name" value="4-PPantetheinyl_Trfase_dom"/>
</dbReference>